<feature type="region of interest" description="Disordered" evidence="1">
    <location>
        <begin position="739"/>
        <end position="785"/>
    </location>
</feature>
<dbReference type="KEGG" id="pfer:IRI77_23965"/>
<protein>
    <submittedName>
        <fullName evidence="3">PQQ-like beta-propeller repeat protein</fullName>
    </submittedName>
</protein>
<dbReference type="SUPFAM" id="SSF50998">
    <property type="entry name" value="Quinoprotein alcohol dehydrogenase-like"/>
    <property type="match status" value="1"/>
</dbReference>
<sequence length="1118" mass="118066">MWSMVGGSSGEEPVQALVQFEVQSGAREGNTTNFSIVPRIDNILMPTNGSDSKLYRMALPDTSPSYIIGANPGELQKSLYAQADLGPPILFGSVMVLCGMPLSNPDNINIIAYDLDAQAQLWITPLQGSPTKARFALGAAGQVFVAVDGSIMAVNVQTGAIQWTSSFAGTPKGVCVSGALVYVSTSMGTVQSFDVGSGAAGWAWPPDNKNLSTALSAPYTYCNGIYCTDSGGNFYAINTSTKAQEWVVDLGHPIDSAPVYIEDGYAYLSTRTSDSQQTSATIYAVDLTSSGTKTLSYCTDQSGTVIGVDNGICYVSNQNSYNLCAIDFVDQFHQFYCDSTLLADSAQGAPDNPIPSTPLYRTHVQLLDTNRNPRINKAVRVWASDTINVTINGKAFTIGPSASASAASDFAGEVSITVEATDVSCPTLFLWSDFMDTNEAMMIYPDHYVVEKLSGVTASDMAAATSYDGQTILVDPDSASAAANTIVSTLGNTSVSLSLTRKHMAKVRMSVTEARRKRRSRRKGRMSATSSEGDFIAFSPKNLVYNGDVTQNGNTRVYEPGSVPNFTTVLDAATGKWSFQPGTTETSLAAAEATTGLGFESFVSNVVKGARKVVKLVVATTEKVLHTITDELGNIYNITVTALEHALAVVSGFLKSVVKDIVKVVEWLSEIFNWGKILAAKDTIKNTAIKNLTALADQTATMTPAFRASVDAALDGAISKIQGGLGALDAYFKKSMKASQKNDNDPTPIYNANGKQSYPQSRWGTGKVTDNAANTTEDSSSLSVASTPIPSDFLPAVDALAAAVHQQLSGALSSIGEDLEAFFSNFGNLMKDPTKFVTNSISDVMNLLGDLLVDMLRLLKSVLDALIDNLPALLRGAIAIIQRPIRIPIVSQLWEVISRDQLSMFDLIALVVAIPSAIITDLIPNNTAAAKAPRSATGDFTDLTGIATILNGMTYSVMDAWGDLSNASGNGGVAMAAASLTAIGIGLSVPVSSTDPFVFAYWSLAALPLILSAANYAKAKEQDPAVSKAWARTVSRLNGGYGAMMLIMASVGAILNHADFLGQDGQTVLANVFTYIPYVGKTVAQGEPFSPGRVGAGITDGVCDTTAGIINGLVMLEG</sequence>
<dbReference type="InterPro" id="IPR018391">
    <property type="entry name" value="PQQ_b-propeller_rpt"/>
</dbReference>
<evidence type="ECO:0000259" key="2">
    <source>
        <dbReference type="Pfam" id="PF13360"/>
    </source>
</evidence>
<dbReference type="Proteomes" id="UP000593892">
    <property type="component" value="Chromosome"/>
</dbReference>
<feature type="compositionally biased region" description="Polar residues" evidence="1">
    <location>
        <begin position="771"/>
        <end position="785"/>
    </location>
</feature>
<dbReference type="Pfam" id="PF13360">
    <property type="entry name" value="PQQ_2"/>
    <property type="match status" value="1"/>
</dbReference>
<dbReference type="Gene3D" id="2.130.10.10">
    <property type="entry name" value="YVTN repeat-like/Quinoprotein amine dehydrogenase"/>
    <property type="match status" value="1"/>
</dbReference>
<dbReference type="RefSeq" id="WP_194447529.1">
    <property type="nucleotide sequence ID" value="NZ_CP063849.1"/>
</dbReference>
<dbReference type="InterPro" id="IPR015943">
    <property type="entry name" value="WD40/YVTN_repeat-like_dom_sf"/>
</dbReference>
<accession>A0A7S7NMI0</accession>
<evidence type="ECO:0000313" key="4">
    <source>
        <dbReference type="Proteomes" id="UP000593892"/>
    </source>
</evidence>
<dbReference type="AlphaFoldDB" id="A0A7S7NMI0"/>
<keyword evidence="4" id="KW-1185">Reference proteome</keyword>
<dbReference type="InterPro" id="IPR011047">
    <property type="entry name" value="Quinoprotein_ADH-like_sf"/>
</dbReference>
<organism evidence="3 4">
    <name type="scientific">Paludibaculum fermentans</name>
    <dbReference type="NCBI Taxonomy" id="1473598"/>
    <lineage>
        <taxon>Bacteria</taxon>
        <taxon>Pseudomonadati</taxon>
        <taxon>Acidobacteriota</taxon>
        <taxon>Terriglobia</taxon>
        <taxon>Bryobacterales</taxon>
        <taxon>Bryobacteraceae</taxon>
        <taxon>Paludibaculum</taxon>
    </lineage>
</organism>
<reference evidence="3 4" key="1">
    <citation type="submission" date="2020-10" db="EMBL/GenBank/DDBJ databases">
        <title>Complete genome sequence of Paludibaculum fermentans P105T, a facultatively anaerobic acidobacterium capable of dissimilatory Fe(III) reduction.</title>
        <authorList>
            <person name="Dedysh S.N."/>
            <person name="Beletsky A.V."/>
            <person name="Kulichevskaya I.S."/>
            <person name="Mardanov A.V."/>
            <person name="Ravin N.V."/>
        </authorList>
    </citation>
    <scope>NUCLEOTIDE SEQUENCE [LARGE SCALE GENOMIC DNA]</scope>
    <source>
        <strain evidence="3 4">P105</strain>
    </source>
</reference>
<gene>
    <name evidence="3" type="ORF">IRI77_23965</name>
</gene>
<dbReference type="InterPro" id="IPR002372">
    <property type="entry name" value="PQQ_rpt_dom"/>
</dbReference>
<name>A0A7S7NMI0_PALFE</name>
<feature type="compositionally biased region" description="Polar residues" evidence="1">
    <location>
        <begin position="753"/>
        <end position="763"/>
    </location>
</feature>
<evidence type="ECO:0000313" key="3">
    <source>
        <dbReference type="EMBL" id="QOY85859.1"/>
    </source>
</evidence>
<evidence type="ECO:0000256" key="1">
    <source>
        <dbReference type="SAM" id="MobiDB-lite"/>
    </source>
</evidence>
<proteinExistence type="predicted"/>
<dbReference type="EMBL" id="CP063849">
    <property type="protein sequence ID" value="QOY85859.1"/>
    <property type="molecule type" value="Genomic_DNA"/>
</dbReference>
<dbReference type="SMART" id="SM00564">
    <property type="entry name" value="PQQ"/>
    <property type="match status" value="3"/>
</dbReference>
<feature type="domain" description="Pyrrolo-quinoline quinone repeat" evidence="2">
    <location>
        <begin position="110"/>
        <end position="246"/>
    </location>
</feature>